<name>A0ABU5DBM2_9BURK</name>
<reference evidence="2 3" key="1">
    <citation type="submission" date="2023-11" db="EMBL/GenBank/DDBJ databases">
        <title>Paucibacter sp. nov., isolated from fresh soil in Korea.</title>
        <authorList>
            <person name="Le N.T.T."/>
        </authorList>
    </citation>
    <scope>NUCLEOTIDE SEQUENCE [LARGE SCALE GENOMIC DNA]</scope>
    <source>
        <strain evidence="2 3">R3-3</strain>
    </source>
</reference>
<keyword evidence="1" id="KW-0472">Membrane</keyword>
<feature type="transmembrane region" description="Helical" evidence="1">
    <location>
        <begin position="6"/>
        <end position="27"/>
    </location>
</feature>
<gene>
    <name evidence="2" type="ORF">SNE35_04060</name>
</gene>
<evidence type="ECO:0000313" key="3">
    <source>
        <dbReference type="Proteomes" id="UP001285263"/>
    </source>
</evidence>
<dbReference type="RefSeq" id="WP_320421559.1">
    <property type="nucleotide sequence ID" value="NZ_JAXCLA010000001.1"/>
</dbReference>
<keyword evidence="1" id="KW-0812">Transmembrane</keyword>
<evidence type="ECO:0000256" key="1">
    <source>
        <dbReference type="SAM" id="Phobius"/>
    </source>
</evidence>
<dbReference type="Proteomes" id="UP001285263">
    <property type="component" value="Unassembled WGS sequence"/>
</dbReference>
<sequence>MWTSALVAFAHFIAVFGIVGTLVFEWISFNATPTLAEARRLAAADRWYGISAVVLLIAGFARAVWFEKGWAYYQHNPVFHAKLGLFIVIGLLSIAPTVAYIRWGKELKAGRAPVVSEAQHRRVRLCLNLQMLLLVPLVLCASLMAHGVGA</sequence>
<feature type="transmembrane region" description="Helical" evidence="1">
    <location>
        <begin position="85"/>
        <end position="104"/>
    </location>
</feature>
<organism evidence="2 3">
    <name type="scientific">Roseateles agri</name>
    <dbReference type="NCBI Taxonomy" id="3098619"/>
    <lineage>
        <taxon>Bacteria</taxon>
        <taxon>Pseudomonadati</taxon>
        <taxon>Pseudomonadota</taxon>
        <taxon>Betaproteobacteria</taxon>
        <taxon>Burkholderiales</taxon>
        <taxon>Sphaerotilaceae</taxon>
        <taxon>Roseateles</taxon>
    </lineage>
</organism>
<evidence type="ECO:0000313" key="2">
    <source>
        <dbReference type="EMBL" id="MDY0743662.1"/>
    </source>
</evidence>
<keyword evidence="3" id="KW-1185">Reference proteome</keyword>
<proteinExistence type="predicted"/>
<feature type="transmembrane region" description="Helical" evidence="1">
    <location>
        <begin position="47"/>
        <end position="65"/>
    </location>
</feature>
<accession>A0ABU5DBM2</accession>
<protein>
    <submittedName>
        <fullName evidence="2">DUF2214 family protein</fullName>
    </submittedName>
</protein>
<keyword evidence="1" id="KW-1133">Transmembrane helix</keyword>
<comment type="caution">
    <text evidence="2">The sequence shown here is derived from an EMBL/GenBank/DDBJ whole genome shotgun (WGS) entry which is preliminary data.</text>
</comment>
<dbReference type="Pfam" id="PF09980">
    <property type="entry name" value="DUF2214"/>
    <property type="match status" value="1"/>
</dbReference>
<dbReference type="InterPro" id="IPR018706">
    <property type="entry name" value="DUF2214_membrane"/>
</dbReference>
<dbReference type="EMBL" id="JAXCLA010000001">
    <property type="protein sequence ID" value="MDY0743662.1"/>
    <property type="molecule type" value="Genomic_DNA"/>
</dbReference>
<feature type="transmembrane region" description="Helical" evidence="1">
    <location>
        <begin position="125"/>
        <end position="145"/>
    </location>
</feature>